<gene>
    <name evidence="1" type="ORF">MSG28_015151</name>
</gene>
<organism evidence="1 2">
    <name type="scientific">Choristoneura fumiferana</name>
    <name type="common">Spruce budworm moth</name>
    <name type="synonym">Archips fumiferana</name>
    <dbReference type="NCBI Taxonomy" id="7141"/>
    <lineage>
        <taxon>Eukaryota</taxon>
        <taxon>Metazoa</taxon>
        <taxon>Ecdysozoa</taxon>
        <taxon>Arthropoda</taxon>
        <taxon>Hexapoda</taxon>
        <taxon>Insecta</taxon>
        <taxon>Pterygota</taxon>
        <taxon>Neoptera</taxon>
        <taxon>Endopterygota</taxon>
        <taxon>Lepidoptera</taxon>
        <taxon>Glossata</taxon>
        <taxon>Ditrysia</taxon>
        <taxon>Tortricoidea</taxon>
        <taxon>Tortricidae</taxon>
        <taxon>Tortricinae</taxon>
        <taxon>Choristoneura</taxon>
    </lineage>
</organism>
<dbReference type="Proteomes" id="UP001064048">
    <property type="component" value="Chromosome 27"/>
</dbReference>
<accession>A0ACC0KZM9</accession>
<sequence>MAPVKVPKKALKSMEKPVIQPKGVIGKKKTKRNYESFSIYLFKLLKTCSEHDVGISRKSMLIMNNFVNDILEQIACEAGRLIAHGKKTTLAHDEIRTATKLLIPGELGKHAVLEGEKALRNYKNSSNSQSY</sequence>
<proteinExistence type="predicted"/>
<evidence type="ECO:0000313" key="2">
    <source>
        <dbReference type="Proteomes" id="UP001064048"/>
    </source>
</evidence>
<keyword evidence="2" id="KW-1185">Reference proteome</keyword>
<protein>
    <submittedName>
        <fullName evidence="1">Uncharacterized protein</fullName>
    </submittedName>
</protein>
<name>A0ACC0KZM9_CHOFU</name>
<dbReference type="EMBL" id="CM046127">
    <property type="protein sequence ID" value="KAI8441569.1"/>
    <property type="molecule type" value="Genomic_DNA"/>
</dbReference>
<reference evidence="1 2" key="1">
    <citation type="journal article" date="2022" name="Genome Biol. Evol.">
        <title>The Spruce Budworm Genome: Reconstructing the Evolutionary History of Antifreeze Proteins.</title>
        <authorList>
            <person name="Beliveau C."/>
            <person name="Gagne P."/>
            <person name="Picq S."/>
            <person name="Vernygora O."/>
            <person name="Keeling C.I."/>
            <person name="Pinkney K."/>
            <person name="Doucet D."/>
            <person name="Wen F."/>
            <person name="Johnston J.S."/>
            <person name="Maaroufi H."/>
            <person name="Boyle B."/>
            <person name="Laroche J."/>
            <person name="Dewar K."/>
            <person name="Juretic N."/>
            <person name="Blackburn G."/>
            <person name="Nisole A."/>
            <person name="Brunet B."/>
            <person name="Brandao M."/>
            <person name="Lumley L."/>
            <person name="Duan J."/>
            <person name="Quan G."/>
            <person name="Lucarotti C.J."/>
            <person name="Roe A.D."/>
            <person name="Sperling F.A.H."/>
            <person name="Levesque R.C."/>
            <person name="Cusson M."/>
        </authorList>
    </citation>
    <scope>NUCLEOTIDE SEQUENCE [LARGE SCALE GENOMIC DNA]</scope>
    <source>
        <strain evidence="1">Glfc:IPQL:Cfum</strain>
    </source>
</reference>
<comment type="caution">
    <text evidence="1">The sequence shown here is derived from an EMBL/GenBank/DDBJ whole genome shotgun (WGS) entry which is preliminary data.</text>
</comment>
<evidence type="ECO:0000313" key="1">
    <source>
        <dbReference type="EMBL" id="KAI8441569.1"/>
    </source>
</evidence>